<feature type="binding site" evidence="13">
    <location>
        <begin position="39"/>
        <end position="45"/>
    </location>
    <ligand>
        <name>substrate</name>
    </ligand>
</feature>
<dbReference type="AlphaFoldDB" id="U4KKK4"/>
<evidence type="ECO:0000313" key="18">
    <source>
        <dbReference type="Proteomes" id="UP000032740"/>
    </source>
</evidence>
<dbReference type="InterPro" id="IPR016192">
    <property type="entry name" value="APOBEC/CMP_deaminase_Zn-bd"/>
</dbReference>
<evidence type="ECO:0000256" key="7">
    <source>
        <dbReference type="ARBA" id="ARBA00022801"/>
    </source>
</evidence>
<dbReference type="OrthoDB" id="9795347at2"/>
<dbReference type="Pfam" id="PF00383">
    <property type="entry name" value="dCMP_cyt_deam_1"/>
    <property type="match status" value="1"/>
</dbReference>
<keyword evidence="18" id="KW-1185">Reference proteome</keyword>
<dbReference type="InterPro" id="IPR006262">
    <property type="entry name" value="Cyt_deam_tetra"/>
</dbReference>
<reference evidence="17 18" key="1">
    <citation type="journal article" date="2013" name="J. Mol. Microbiol. Biotechnol.">
        <title>Analysis of the Complete Genomes of Acholeplasma brassicae , A. palmae and A. laidlawii and Their Comparison to the Obligate Parasites from ' Candidatus Phytoplasma'.</title>
        <authorList>
            <person name="Kube M."/>
            <person name="Siewert C."/>
            <person name="Migdoll A.M."/>
            <person name="Duduk B."/>
            <person name="Holz S."/>
            <person name="Rabus R."/>
            <person name="Seemuller E."/>
            <person name="Mitrovic J."/>
            <person name="Muller I."/>
            <person name="Buttner C."/>
            <person name="Reinhardt R."/>
        </authorList>
    </citation>
    <scope>NUCLEOTIDE SEQUENCE [LARGE SCALE GENOMIC DNA]</scope>
    <source>
        <strain evidence="17 18">J233</strain>
    </source>
</reference>
<dbReference type="GO" id="GO:0055086">
    <property type="term" value="P:nucleobase-containing small molecule metabolic process"/>
    <property type="evidence" value="ECO:0007669"/>
    <property type="project" value="UniProtKB-ARBA"/>
</dbReference>
<dbReference type="NCBIfam" id="NF004064">
    <property type="entry name" value="PRK05578.1"/>
    <property type="match status" value="1"/>
</dbReference>
<evidence type="ECO:0000256" key="3">
    <source>
        <dbReference type="ARBA" id="ARBA00006576"/>
    </source>
</evidence>
<sequence>MTNLEHALLARKRAYAPYSKFLVGASIELKDGTHIYGANIENGSYGLSNCAERSALFSLLSQGYNKEDIISITIVGDTKNPISPCGACRQVMYELVPKNAKIYLSNLNGETKELTTSELLPYGFDLDEDSL</sequence>
<evidence type="ECO:0000256" key="5">
    <source>
        <dbReference type="ARBA" id="ARBA00018266"/>
    </source>
</evidence>
<accession>U4KKK4</accession>
<feature type="binding site" evidence="14">
    <location>
        <position position="85"/>
    </location>
    <ligand>
        <name>Zn(2+)</name>
        <dbReference type="ChEBI" id="CHEBI:29105"/>
        <note>catalytic</note>
    </ligand>
</feature>
<dbReference type="GO" id="GO:0042802">
    <property type="term" value="F:identical protein binding"/>
    <property type="evidence" value="ECO:0007669"/>
    <property type="project" value="UniProtKB-ARBA"/>
</dbReference>
<gene>
    <name evidence="17" type="primary">cdd</name>
    <name evidence="17" type="ORF">BN85405850</name>
</gene>
<evidence type="ECO:0000256" key="13">
    <source>
        <dbReference type="PIRSR" id="PIRSR606262-2"/>
    </source>
</evidence>
<feature type="binding site" evidence="14">
    <location>
        <position position="50"/>
    </location>
    <ligand>
        <name>Zn(2+)</name>
        <dbReference type="ChEBI" id="CHEBI:29105"/>
        <note>catalytic</note>
    </ligand>
</feature>
<protein>
    <recommendedName>
        <fullName evidence="5 15">Cytidine deaminase</fullName>
        <ecNumber evidence="4 15">3.5.4.5</ecNumber>
    </recommendedName>
    <alternativeName>
        <fullName evidence="9 15">Cytidine aminohydrolase</fullName>
    </alternativeName>
</protein>
<dbReference type="PROSITE" id="PS51747">
    <property type="entry name" value="CYT_DCMP_DEAMINASES_2"/>
    <property type="match status" value="1"/>
</dbReference>
<dbReference type="CDD" id="cd01283">
    <property type="entry name" value="cytidine_deaminase"/>
    <property type="match status" value="1"/>
</dbReference>
<comment type="catalytic activity">
    <reaction evidence="11 15">
        <text>cytidine + H2O + H(+) = uridine + NH4(+)</text>
        <dbReference type="Rhea" id="RHEA:16069"/>
        <dbReference type="ChEBI" id="CHEBI:15377"/>
        <dbReference type="ChEBI" id="CHEBI:15378"/>
        <dbReference type="ChEBI" id="CHEBI:16704"/>
        <dbReference type="ChEBI" id="CHEBI:17562"/>
        <dbReference type="ChEBI" id="CHEBI:28938"/>
        <dbReference type="EC" id="3.5.4.5"/>
    </reaction>
</comment>
<dbReference type="SUPFAM" id="SSF53927">
    <property type="entry name" value="Cytidine deaminase-like"/>
    <property type="match status" value="1"/>
</dbReference>
<dbReference type="GO" id="GO:0008270">
    <property type="term" value="F:zinc ion binding"/>
    <property type="evidence" value="ECO:0007669"/>
    <property type="project" value="UniProtKB-UniRule"/>
</dbReference>
<keyword evidence="6 14" id="KW-0479">Metal-binding</keyword>
<name>U4KKK4_ALTPJ</name>
<dbReference type="NCBIfam" id="TIGR01354">
    <property type="entry name" value="cyt_deam_tetra"/>
    <property type="match status" value="1"/>
</dbReference>
<evidence type="ECO:0000313" key="17">
    <source>
        <dbReference type="EMBL" id="CCV64162.1"/>
    </source>
</evidence>
<evidence type="ECO:0000256" key="15">
    <source>
        <dbReference type="RuleBase" id="RU364006"/>
    </source>
</evidence>
<dbReference type="EMBL" id="FO681347">
    <property type="protein sequence ID" value="CCV64162.1"/>
    <property type="molecule type" value="Genomic_DNA"/>
</dbReference>
<dbReference type="InterPro" id="IPR050202">
    <property type="entry name" value="Cyt/Deoxycyt_deaminase"/>
</dbReference>
<evidence type="ECO:0000256" key="12">
    <source>
        <dbReference type="PIRSR" id="PIRSR606262-1"/>
    </source>
</evidence>
<feature type="binding site" evidence="14">
    <location>
        <position position="88"/>
    </location>
    <ligand>
        <name>Zn(2+)</name>
        <dbReference type="ChEBI" id="CHEBI:29105"/>
        <note>catalytic</note>
    </ligand>
</feature>
<feature type="active site" description="Proton donor" evidence="12">
    <location>
        <position position="52"/>
    </location>
</feature>
<evidence type="ECO:0000256" key="2">
    <source>
        <dbReference type="ARBA" id="ARBA00003949"/>
    </source>
</evidence>
<dbReference type="GO" id="GO:0005829">
    <property type="term" value="C:cytosol"/>
    <property type="evidence" value="ECO:0007669"/>
    <property type="project" value="TreeGrafter"/>
</dbReference>
<dbReference type="PANTHER" id="PTHR11644">
    <property type="entry name" value="CYTIDINE DEAMINASE"/>
    <property type="match status" value="1"/>
</dbReference>
<dbReference type="InterPro" id="IPR002125">
    <property type="entry name" value="CMP_dCMP_dom"/>
</dbReference>
<evidence type="ECO:0000256" key="10">
    <source>
        <dbReference type="ARBA" id="ARBA00049252"/>
    </source>
</evidence>
<evidence type="ECO:0000256" key="9">
    <source>
        <dbReference type="ARBA" id="ARBA00032005"/>
    </source>
</evidence>
<dbReference type="InterPro" id="IPR016193">
    <property type="entry name" value="Cytidine_deaminase-like"/>
</dbReference>
<dbReference type="HOGENOM" id="CLU_097262_0_1_14"/>
<proteinExistence type="inferred from homology"/>
<evidence type="ECO:0000256" key="4">
    <source>
        <dbReference type="ARBA" id="ARBA00012783"/>
    </source>
</evidence>
<organism evidence="17 18">
    <name type="scientific">Alteracholeplasma palmae (strain ATCC 49389 / J233)</name>
    <name type="common">Acholeplasma palmae</name>
    <dbReference type="NCBI Taxonomy" id="1318466"/>
    <lineage>
        <taxon>Bacteria</taxon>
        <taxon>Bacillati</taxon>
        <taxon>Mycoplasmatota</taxon>
        <taxon>Mollicutes</taxon>
        <taxon>Acholeplasmatales</taxon>
        <taxon>Acholeplasmataceae</taxon>
        <taxon>Acholeplasma</taxon>
    </lineage>
</organism>
<keyword evidence="7 15" id="KW-0378">Hydrolase</keyword>
<dbReference type="RefSeq" id="WP_026657911.1">
    <property type="nucleotide sequence ID" value="NC_022538.1"/>
</dbReference>
<dbReference type="PROSITE" id="PS00903">
    <property type="entry name" value="CYT_DCMP_DEAMINASES_1"/>
    <property type="match status" value="1"/>
</dbReference>
<dbReference type="Gene3D" id="3.40.140.10">
    <property type="entry name" value="Cytidine Deaminase, domain 2"/>
    <property type="match status" value="1"/>
</dbReference>
<dbReference type="EC" id="3.5.4.5" evidence="4 15"/>
<dbReference type="KEGG" id="apal:BN85405850"/>
<comment type="similarity">
    <text evidence="3 15">Belongs to the cytidine and deoxycytidylate deaminase family.</text>
</comment>
<comment type="catalytic activity">
    <reaction evidence="10 15">
        <text>2'-deoxycytidine + H2O + H(+) = 2'-deoxyuridine + NH4(+)</text>
        <dbReference type="Rhea" id="RHEA:13433"/>
        <dbReference type="ChEBI" id="CHEBI:15377"/>
        <dbReference type="ChEBI" id="CHEBI:15378"/>
        <dbReference type="ChEBI" id="CHEBI:15698"/>
        <dbReference type="ChEBI" id="CHEBI:16450"/>
        <dbReference type="ChEBI" id="CHEBI:28938"/>
        <dbReference type="EC" id="3.5.4.5"/>
    </reaction>
</comment>
<comment type="function">
    <text evidence="2 15">This enzyme scavenges exogenous and endogenous cytidine and 2'-deoxycytidine for UMP synthesis.</text>
</comment>
<evidence type="ECO:0000256" key="1">
    <source>
        <dbReference type="ARBA" id="ARBA00001947"/>
    </source>
</evidence>
<evidence type="ECO:0000259" key="16">
    <source>
        <dbReference type="PROSITE" id="PS51747"/>
    </source>
</evidence>
<comment type="cofactor">
    <cofactor evidence="1 14 15">
        <name>Zn(2+)</name>
        <dbReference type="ChEBI" id="CHEBI:29105"/>
    </cofactor>
</comment>
<evidence type="ECO:0000256" key="6">
    <source>
        <dbReference type="ARBA" id="ARBA00022723"/>
    </source>
</evidence>
<feature type="domain" description="CMP/dCMP-type deaminase" evidence="16">
    <location>
        <begin position="1"/>
        <end position="127"/>
    </location>
</feature>
<dbReference type="GO" id="GO:0072527">
    <property type="term" value="P:pyrimidine-containing compound metabolic process"/>
    <property type="evidence" value="ECO:0007669"/>
    <property type="project" value="UniProtKB-ARBA"/>
</dbReference>
<evidence type="ECO:0000256" key="14">
    <source>
        <dbReference type="PIRSR" id="PIRSR606262-3"/>
    </source>
</evidence>
<dbReference type="FunFam" id="3.40.140.10:FF:000008">
    <property type="entry name" value="Cytidine deaminase"/>
    <property type="match status" value="1"/>
</dbReference>
<keyword evidence="8 14" id="KW-0862">Zinc</keyword>
<evidence type="ECO:0000256" key="11">
    <source>
        <dbReference type="ARBA" id="ARBA00049558"/>
    </source>
</evidence>
<dbReference type="PANTHER" id="PTHR11644:SF2">
    <property type="entry name" value="CYTIDINE DEAMINASE"/>
    <property type="match status" value="1"/>
</dbReference>
<dbReference type="Proteomes" id="UP000032740">
    <property type="component" value="Chromosome"/>
</dbReference>
<dbReference type="GO" id="GO:0004126">
    <property type="term" value="F:cytidine deaminase activity"/>
    <property type="evidence" value="ECO:0007669"/>
    <property type="project" value="UniProtKB-UniRule"/>
</dbReference>
<dbReference type="STRING" id="1318466.BN85405850"/>
<evidence type="ECO:0000256" key="8">
    <source>
        <dbReference type="ARBA" id="ARBA00022833"/>
    </source>
</evidence>